<dbReference type="Proteomes" id="UP000003157">
    <property type="component" value="Unassembled WGS sequence"/>
</dbReference>
<dbReference type="GeneID" id="78230021"/>
<dbReference type="PROSITE" id="PS50893">
    <property type="entry name" value="ABC_TRANSPORTER_2"/>
    <property type="match status" value="1"/>
</dbReference>
<feature type="transmembrane region" description="Helical" evidence="3">
    <location>
        <begin position="571"/>
        <end position="592"/>
    </location>
</feature>
<proteinExistence type="predicted"/>
<dbReference type="InterPro" id="IPR003439">
    <property type="entry name" value="ABC_transporter-like_ATP-bd"/>
</dbReference>
<dbReference type="GO" id="GO:0005886">
    <property type="term" value="C:plasma membrane"/>
    <property type="evidence" value="ECO:0007669"/>
    <property type="project" value="TreeGrafter"/>
</dbReference>
<protein>
    <recommendedName>
        <fullName evidence="4">ABC transporter domain-containing protein</fullName>
    </recommendedName>
</protein>
<dbReference type="InterPro" id="IPR017871">
    <property type="entry name" value="ABC_transporter-like_CS"/>
</dbReference>
<dbReference type="PROSITE" id="PS00211">
    <property type="entry name" value="ABC_TRANSPORTER_1"/>
    <property type="match status" value="1"/>
</dbReference>
<name>E7GBE3_9FIRM</name>
<keyword evidence="3" id="KW-0812">Transmembrane</keyword>
<dbReference type="RefSeq" id="WP_008789184.1">
    <property type="nucleotide sequence ID" value="NZ_AKCB01000001.1"/>
</dbReference>
<dbReference type="STRING" id="100884.GCA_000269565_02187"/>
<organism evidence="5 6">
    <name type="scientific">Coprobacillus cateniformis</name>
    <dbReference type="NCBI Taxonomy" id="100884"/>
    <lineage>
        <taxon>Bacteria</taxon>
        <taxon>Bacillati</taxon>
        <taxon>Bacillota</taxon>
        <taxon>Erysipelotrichia</taxon>
        <taxon>Erysipelotrichales</taxon>
        <taxon>Coprobacillaceae</taxon>
        <taxon>Coprobacillus</taxon>
    </lineage>
</organism>
<evidence type="ECO:0000313" key="6">
    <source>
        <dbReference type="Proteomes" id="UP000003157"/>
    </source>
</evidence>
<keyword evidence="3" id="KW-1133">Transmembrane helix</keyword>
<dbReference type="InterPro" id="IPR015854">
    <property type="entry name" value="ABC_transpr_LolD-like"/>
</dbReference>
<evidence type="ECO:0000256" key="3">
    <source>
        <dbReference type="SAM" id="Phobius"/>
    </source>
</evidence>
<evidence type="ECO:0000256" key="2">
    <source>
        <dbReference type="ARBA" id="ARBA00022840"/>
    </source>
</evidence>
<keyword evidence="6" id="KW-1185">Reference proteome</keyword>
<feature type="transmembrane region" description="Helical" evidence="3">
    <location>
        <begin position="477"/>
        <end position="499"/>
    </location>
</feature>
<evidence type="ECO:0000256" key="1">
    <source>
        <dbReference type="ARBA" id="ARBA00022741"/>
    </source>
</evidence>
<dbReference type="SUPFAM" id="SSF52540">
    <property type="entry name" value="P-loop containing nucleoside triphosphate hydrolases"/>
    <property type="match status" value="1"/>
</dbReference>
<sequence length="612" mass="71833">MVLVLENITKKYNNQILFDNVNLDIQKYGLYYINGESGSGKTTLLSIIGGYEGFEEGKRRVDNSLSFAYIFQNFELIQQLTISENISLYQKLSNDENPNKDVIIEQLGLNELLDHFPHELSHGQQQRVAIARALMQNTDVILCDEPTESLDNDNKEIVMKLLKKLSINHIVIVVSHDQELMKNYYDCQYQIMNHVLKLVEDKNVCEYFTYPLKISERINNKYLLKVINKITLKRNCFYYGLILFFTLFIFISMRANLQLLDKTNIDIKSLNDHTIYVTETSLNGAQRYIQEADDYRKVYAFENQVAFEEKTINLKIHSLPKEYHKLNFIAGDDSQEQGIIINQFAAQKIQEATSMSFQDMIGKTITLKLGVNYTVKEFNFPISGIVEEYSELYTTQLYYPYETVVNELKHTYINESNSDLYTYYHTQYNQGYELFYDLDKNTQDIYQQLQKSYGIICMNDLLEITNIQNHYADLIQFIFQGIIYLLIGVIIVFISFFAFQDYRKQAGNFAIINALNISLAKIERNYVYMNRLLFIITMTVAILLVQPLYSIFLFILTMFVNLEIYNQTQSFILNEVIMSIVFFVIYTCMLYMSIRRYHHKSMSAIMKENKDM</sequence>
<dbReference type="GO" id="GO:0022857">
    <property type="term" value="F:transmembrane transporter activity"/>
    <property type="evidence" value="ECO:0007669"/>
    <property type="project" value="TreeGrafter"/>
</dbReference>
<dbReference type="GO" id="GO:0005524">
    <property type="term" value="F:ATP binding"/>
    <property type="evidence" value="ECO:0007669"/>
    <property type="project" value="UniProtKB-KW"/>
</dbReference>
<evidence type="ECO:0000313" key="5">
    <source>
        <dbReference type="EMBL" id="EFW04678.1"/>
    </source>
</evidence>
<dbReference type="HOGENOM" id="CLU_468286_0_0_9"/>
<dbReference type="GO" id="GO:0016887">
    <property type="term" value="F:ATP hydrolysis activity"/>
    <property type="evidence" value="ECO:0007669"/>
    <property type="project" value="InterPro"/>
</dbReference>
<dbReference type="OrthoDB" id="1653513at2"/>
<keyword evidence="2" id="KW-0067">ATP-binding</keyword>
<dbReference type="InterPro" id="IPR027417">
    <property type="entry name" value="P-loop_NTPase"/>
</dbReference>
<comment type="caution">
    <text evidence="5">The sequence shown here is derived from an EMBL/GenBank/DDBJ whole genome shotgun (WGS) entry which is preliminary data.</text>
</comment>
<feature type="transmembrane region" description="Helical" evidence="3">
    <location>
        <begin position="532"/>
        <end position="559"/>
    </location>
</feature>
<dbReference type="InterPro" id="IPR003593">
    <property type="entry name" value="AAA+_ATPase"/>
</dbReference>
<dbReference type="Gene3D" id="3.40.50.300">
    <property type="entry name" value="P-loop containing nucleotide triphosphate hydrolases"/>
    <property type="match status" value="1"/>
</dbReference>
<keyword evidence="3" id="KW-0472">Membrane</keyword>
<feature type="domain" description="ABC transporter" evidence="4">
    <location>
        <begin position="3"/>
        <end position="218"/>
    </location>
</feature>
<dbReference type="PANTHER" id="PTHR24220">
    <property type="entry name" value="IMPORT ATP-BINDING PROTEIN"/>
    <property type="match status" value="1"/>
</dbReference>
<feature type="transmembrane region" description="Helical" evidence="3">
    <location>
        <begin position="236"/>
        <end position="255"/>
    </location>
</feature>
<dbReference type="AlphaFoldDB" id="E7GBE3"/>
<dbReference type="EMBL" id="ADKX01000034">
    <property type="protein sequence ID" value="EFW04678.1"/>
    <property type="molecule type" value="Genomic_DNA"/>
</dbReference>
<dbReference type="SMART" id="SM00382">
    <property type="entry name" value="AAA"/>
    <property type="match status" value="1"/>
</dbReference>
<dbReference type="Pfam" id="PF00005">
    <property type="entry name" value="ABC_tran"/>
    <property type="match status" value="1"/>
</dbReference>
<evidence type="ECO:0000259" key="4">
    <source>
        <dbReference type="PROSITE" id="PS50893"/>
    </source>
</evidence>
<accession>E7GBE3</accession>
<dbReference type="eggNOG" id="COG1136">
    <property type="taxonomic scope" value="Bacteria"/>
</dbReference>
<keyword evidence="1" id="KW-0547">Nucleotide-binding</keyword>
<gene>
    <name evidence="5" type="ORF">HMPREF9488_02084</name>
</gene>
<reference evidence="5 6" key="1">
    <citation type="submission" date="2010-12" db="EMBL/GenBank/DDBJ databases">
        <title>The Genome Sequence of Coprobacillus sp. strain 29_1.</title>
        <authorList>
            <consortium name="The Broad Institute Genome Sequencing Platform"/>
            <person name="Earl A."/>
            <person name="Ward D."/>
            <person name="Feldgarden M."/>
            <person name="Gevers D."/>
            <person name="Daigneault M."/>
            <person name="Sibley C.D."/>
            <person name="White A."/>
            <person name="Strauss J."/>
            <person name="Allen-Vercoe E."/>
            <person name="Young S.K."/>
            <person name="Zeng Q."/>
            <person name="Gargeya S."/>
            <person name="Fitzgerald M."/>
            <person name="Haas B."/>
            <person name="Abouelleil A."/>
            <person name="Alvarado L."/>
            <person name="Arachchi H.M."/>
            <person name="Berlin A."/>
            <person name="Brown A."/>
            <person name="Chapman S.B."/>
            <person name="Chen Z."/>
            <person name="Dunbar C."/>
            <person name="Freedman E."/>
            <person name="Gearin G."/>
            <person name="Gellesch M."/>
            <person name="Goldberg J."/>
            <person name="Griggs A."/>
            <person name="Gujja S."/>
            <person name="Heilman E."/>
            <person name="Heiman D."/>
            <person name="Howarth C."/>
            <person name="Larson L."/>
            <person name="Lui A."/>
            <person name="MacDonald P.J.P."/>
            <person name="Mehta T."/>
            <person name="Montmayeur A."/>
            <person name="Murphy C."/>
            <person name="Neiman D."/>
            <person name="Pearson M."/>
            <person name="Priest M."/>
            <person name="Roberts A."/>
            <person name="Saif S."/>
            <person name="Shea T."/>
            <person name="Shenoy N."/>
            <person name="Sisk P."/>
            <person name="Stolte C."/>
            <person name="Sykes S."/>
            <person name="White J."/>
            <person name="Yandava C."/>
            <person name="Nusbaum C."/>
            <person name="Birren B."/>
        </authorList>
    </citation>
    <scope>NUCLEOTIDE SEQUENCE [LARGE SCALE GENOMIC DNA]</scope>
    <source>
        <strain evidence="5 6">29_1</strain>
    </source>
</reference>